<proteinExistence type="predicted"/>
<evidence type="ECO:0000313" key="8">
    <source>
        <dbReference type="Proteomes" id="UP000733379"/>
    </source>
</evidence>
<keyword evidence="4 6" id="KW-1133">Transmembrane helix</keyword>
<dbReference type="InterPro" id="IPR001123">
    <property type="entry name" value="LeuE-type"/>
</dbReference>
<dbReference type="Proteomes" id="UP000733379">
    <property type="component" value="Unassembled WGS sequence"/>
</dbReference>
<comment type="caution">
    <text evidence="7">The sequence shown here is derived from an EMBL/GenBank/DDBJ whole genome shotgun (WGS) entry which is preliminary data.</text>
</comment>
<evidence type="ECO:0000256" key="4">
    <source>
        <dbReference type="ARBA" id="ARBA00022989"/>
    </source>
</evidence>
<evidence type="ECO:0000256" key="3">
    <source>
        <dbReference type="ARBA" id="ARBA00022692"/>
    </source>
</evidence>
<keyword evidence="8" id="KW-1185">Reference proteome</keyword>
<evidence type="ECO:0000256" key="2">
    <source>
        <dbReference type="ARBA" id="ARBA00022475"/>
    </source>
</evidence>
<feature type="transmembrane region" description="Helical" evidence="6">
    <location>
        <begin position="189"/>
        <end position="209"/>
    </location>
</feature>
<feature type="transmembrane region" description="Helical" evidence="6">
    <location>
        <begin position="6"/>
        <end position="27"/>
    </location>
</feature>
<dbReference type="PANTHER" id="PTHR30086">
    <property type="entry name" value="ARGININE EXPORTER PROTEIN ARGO"/>
    <property type="match status" value="1"/>
</dbReference>
<dbReference type="PANTHER" id="PTHR30086:SF20">
    <property type="entry name" value="ARGININE EXPORTER PROTEIN ARGO-RELATED"/>
    <property type="match status" value="1"/>
</dbReference>
<dbReference type="EMBL" id="JAHKNI010000002">
    <property type="protein sequence ID" value="MBU3061253.1"/>
    <property type="molecule type" value="Genomic_DNA"/>
</dbReference>
<keyword evidence="5 6" id="KW-0472">Membrane</keyword>
<comment type="subcellular location">
    <subcellularLocation>
        <location evidence="1">Cell membrane</location>
        <topology evidence="1">Multi-pass membrane protein</topology>
    </subcellularLocation>
</comment>
<reference evidence="7 8" key="1">
    <citation type="submission" date="2021-06" db="EMBL/GenBank/DDBJ databases">
        <title>Actinomycetes sequencing.</title>
        <authorList>
            <person name="Shan Q."/>
        </authorList>
    </citation>
    <scope>NUCLEOTIDE SEQUENCE [LARGE SCALE GENOMIC DNA]</scope>
    <source>
        <strain evidence="7 8">NEAU-G5</strain>
    </source>
</reference>
<sequence>MIPSANLLAFLAAATIIIVIPGPGVLFTIGRALTHGKRAALVSVLAHSLGVFAMVVLVAAGLGTLVAASAAALTIIKIGGGLYLIYIGAQAIRERKSLRAALETTVPAQPVSYRRLFRQGVVVGVTNPKAIIFFSAVLPQFVDRASGSVPLQMLELGLLFLAVALVCDSAWGLLAGTARDWFARSPRRLEAVGGAGGVMIIGLGTSVVVSGTSS</sequence>
<gene>
    <name evidence="7" type="ORF">KO481_06930</name>
</gene>
<dbReference type="Pfam" id="PF01810">
    <property type="entry name" value="LysE"/>
    <property type="match status" value="1"/>
</dbReference>
<organism evidence="7 8">
    <name type="scientific">Nocardia albiluteola</name>
    <dbReference type="NCBI Taxonomy" id="2842303"/>
    <lineage>
        <taxon>Bacteria</taxon>
        <taxon>Bacillati</taxon>
        <taxon>Actinomycetota</taxon>
        <taxon>Actinomycetes</taxon>
        <taxon>Mycobacteriales</taxon>
        <taxon>Nocardiaceae</taxon>
        <taxon>Nocardia</taxon>
    </lineage>
</organism>
<protein>
    <submittedName>
        <fullName evidence="7">LysE family translocator</fullName>
    </submittedName>
</protein>
<dbReference type="PIRSF" id="PIRSF006324">
    <property type="entry name" value="LeuE"/>
    <property type="match status" value="1"/>
</dbReference>
<evidence type="ECO:0000313" key="7">
    <source>
        <dbReference type="EMBL" id="MBU3061253.1"/>
    </source>
</evidence>
<feature type="transmembrane region" description="Helical" evidence="6">
    <location>
        <begin position="120"/>
        <end position="138"/>
    </location>
</feature>
<evidence type="ECO:0000256" key="5">
    <source>
        <dbReference type="ARBA" id="ARBA00023136"/>
    </source>
</evidence>
<feature type="transmembrane region" description="Helical" evidence="6">
    <location>
        <begin position="66"/>
        <end position="89"/>
    </location>
</feature>
<evidence type="ECO:0000256" key="1">
    <source>
        <dbReference type="ARBA" id="ARBA00004651"/>
    </source>
</evidence>
<accession>A0ABS6ATM7</accession>
<dbReference type="RefSeq" id="WP_215916163.1">
    <property type="nucleotide sequence ID" value="NZ_JAHKNI010000002.1"/>
</dbReference>
<evidence type="ECO:0000256" key="6">
    <source>
        <dbReference type="SAM" id="Phobius"/>
    </source>
</evidence>
<feature type="transmembrane region" description="Helical" evidence="6">
    <location>
        <begin position="39"/>
        <end position="60"/>
    </location>
</feature>
<name>A0ABS6ATM7_9NOCA</name>
<keyword evidence="3 6" id="KW-0812">Transmembrane</keyword>
<keyword evidence="2" id="KW-1003">Cell membrane</keyword>
<feature type="transmembrane region" description="Helical" evidence="6">
    <location>
        <begin position="158"/>
        <end position="177"/>
    </location>
</feature>